<reference evidence="3" key="1">
    <citation type="submission" date="2024-07" db="EMBL/GenBank/DDBJ databases">
        <title>Two chromosome-level genome assemblies of Korean endemic species Abeliophyllum distichum and Forsythia ovata (Oleaceae).</title>
        <authorList>
            <person name="Jang H."/>
        </authorList>
    </citation>
    <scope>NUCLEOTIDE SEQUENCE [LARGE SCALE GENOMIC DNA]</scope>
</reference>
<feature type="region of interest" description="Disordered" evidence="1">
    <location>
        <begin position="1"/>
        <end position="30"/>
    </location>
</feature>
<gene>
    <name evidence="2" type="ORF">Adt_24590</name>
</gene>
<organism evidence="2 3">
    <name type="scientific">Abeliophyllum distichum</name>
    <dbReference type="NCBI Taxonomy" id="126358"/>
    <lineage>
        <taxon>Eukaryota</taxon>
        <taxon>Viridiplantae</taxon>
        <taxon>Streptophyta</taxon>
        <taxon>Embryophyta</taxon>
        <taxon>Tracheophyta</taxon>
        <taxon>Spermatophyta</taxon>
        <taxon>Magnoliopsida</taxon>
        <taxon>eudicotyledons</taxon>
        <taxon>Gunneridae</taxon>
        <taxon>Pentapetalae</taxon>
        <taxon>asterids</taxon>
        <taxon>lamiids</taxon>
        <taxon>Lamiales</taxon>
        <taxon>Oleaceae</taxon>
        <taxon>Forsythieae</taxon>
        <taxon>Abeliophyllum</taxon>
    </lineage>
</organism>
<evidence type="ECO:0000313" key="2">
    <source>
        <dbReference type="EMBL" id="KAL2499040.1"/>
    </source>
</evidence>
<evidence type="ECO:0000313" key="3">
    <source>
        <dbReference type="Proteomes" id="UP001604336"/>
    </source>
</evidence>
<dbReference type="PANTHER" id="PTHR31973:SF199">
    <property type="entry name" value="SWIM-TYPE DOMAIN-CONTAINING PROTEIN"/>
    <property type="match status" value="1"/>
</dbReference>
<dbReference type="EMBL" id="JBFOLK010000007">
    <property type="protein sequence ID" value="KAL2499040.1"/>
    <property type="molecule type" value="Genomic_DNA"/>
</dbReference>
<sequence length="180" mass="20722">MDDIAGQQDNVDDTDHGESDELQNLRSHDEVGNTALTKRQYTFNQHIEIEDPSFRNTKHVWGHLYNNFSVNYKGLALKNCLWHATRATTIVKWQTGMNMMMELDGGAYDWLSGKPASQWSKSHFKEGSDCDMLLNNLCETFNCAILAAREKPILSILEHIRVYLVSRIVARLESCERWSQ</sequence>
<keyword evidence="3" id="KW-1185">Reference proteome</keyword>
<comment type="caution">
    <text evidence="2">The sequence shown here is derived from an EMBL/GenBank/DDBJ whole genome shotgun (WGS) entry which is preliminary data.</text>
</comment>
<proteinExistence type="predicted"/>
<evidence type="ECO:0000256" key="1">
    <source>
        <dbReference type="SAM" id="MobiDB-lite"/>
    </source>
</evidence>
<name>A0ABD1SEE1_9LAMI</name>
<protein>
    <submittedName>
        <fullName evidence="2">Uncharacterized protein</fullName>
    </submittedName>
</protein>
<dbReference type="AlphaFoldDB" id="A0ABD1SEE1"/>
<dbReference type="PANTHER" id="PTHR31973">
    <property type="entry name" value="POLYPROTEIN, PUTATIVE-RELATED"/>
    <property type="match status" value="1"/>
</dbReference>
<accession>A0ABD1SEE1</accession>
<dbReference type="Proteomes" id="UP001604336">
    <property type="component" value="Unassembled WGS sequence"/>
</dbReference>